<reference evidence="2" key="1">
    <citation type="submission" date="2021-01" db="EMBL/GenBank/DDBJ databases">
        <authorList>
            <person name="Corre E."/>
            <person name="Pelletier E."/>
            <person name="Niang G."/>
            <person name="Scheremetjew M."/>
            <person name="Finn R."/>
            <person name="Kale V."/>
            <person name="Holt S."/>
            <person name="Cochrane G."/>
            <person name="Meng A."/>
            <person name="Brown T."/>
            <person name="Cohen L."/>
        </authorList>
    </citation>
    <scope>NUCLEOTIDE SEQUENCE</scope>
    <source>
        <strain evidence="2">CCMP281</strain>
    </source>
</reference>
<feature type="region of interest" description="Disordered" evidence="1">
    <location>
        <begin position="13"/>
        <end position="85"/>
    </location>
</feature>
<name>A0A7S3B4R7_9EUKA</name>
<gene>
    <name evidence="2" type="ORF">HERI1096_LOCUS24146</name>
</gene>
<dbReference type="EMBL" id="HBHX01043610">
    <property type="protein sequence ID" value="CAE0123444.1"/>
    <property type="molecule type" value="Transcribed_RNA"/>
</dbReference>
<protein>
    <submittedName>
        <fullName evidence="2">Uncharacterized protein</fullName>
    </submittedName>
</protein>
<feature type="compositionally biased region" description="Basic and acidic residues" evidence="1">
    <location>
        <begin position="63"/>
        <end position="85"/>
    </location>
</feature>
<dbReference type="AlphaFoldDB" id="A0A7S3B4R7"/>
<accession>A0A7S3B4R7</accession>
<feature type="compositionally biased region" description="Basic and acidic residues" evidence="1">
    <location>
        <begin position="25"/>
        <end position="35"/>
    </location>
</feature>
<sequence length="135" mass="15492">MLHGYQAESELFRGFCDDLDDEEEEQKRRMAERAQRRTATASREPPAYAQPHISSSAPAEIRTVLEKEHEERRAARQRLLEKDERHQGYMESLVSGTGSSDGVGPAVSKEELEAHLRENGRAMRQETSDFVQTYR</sequence>
<evidence type="ECO:0000313" key="2">
    <source>
        <dbReference type="EMBL" id="CAE0123444.1"/>
    </source>
</evidence>
<evidence type="ECO:0000256" key="1">
    <source>
        <dbReference type="SAM" id="MobiDB-lite"/>
    </source>
</evidence>
<proteinExistence type="predicted"/>
<organism evidence="2">
    <name type="scientific">Haptolina ericina</name>
    <dbReference type="NCBI Taxonomy" id="156174"/>
    <lineage>
        <taxon>Eukaryota</taxon>
        <taxon>Haptista</taxon>
        <taxon>Haptophyta</taxon>
        <taxon>Prymnesiophyceae</taxon>
        <taxon>Prymnesiales</taxon>
        <taxon>Prymnesiaceae</taxon>
        <taxon>Haptolina</taxon>
    </lineage>
</organism>